<reference evidence="3 4" key="1">
    <citation type="submission" date="2018-08" db="EMBL/GenBank/DDBJ databases">
        <title>Aphanomyces genome sequencing and annotation.</title>
        <authorList>
            <person name="Minardi D."/>
            <person name="Oidtmann B."/>
            <person name="Van Der Giezen M."/>
            <person name="Studholme D.J."/>
        </authorList>
    </citation>
    <scope>NUCLEOTIDE SEQUENCE [LARGE SCALE GENOMIC DNA]</scope>
    <source>
        <strain evidence="3 4">NJM0002</strain>
    </source>
</reference>
<dbReference type="InterPro" id="IPR037518">
    <property type="entry name" value="MPN"/>
</dbReference>
<feature type="region of interest" description="Disordered" evidence="1">
    <location>
        <begin position="1"/>
        <end position="60"/>
    </location>
</feature>
<evidence type="ECO:0000259" key="2">
    <source>
        <dbReference type="PROSITE" id="PS50249"/>
    </source>
</evidence>
<dbReference type="Proteomes" id="UP000285060">
    <property type="component" value="Unassembled WGS sequence"/>
</dbReference>
<dbReference type="EMBL" id="QUSY01000002">
    <property type="protein sequence ID" value="RHY35467.1"/>
    <property type="molecule type" value="Genomic_DNA"/>
</dbReference>
<feature type="region of interest" description="Disordered" evidence="1">
    <location>
        <begin position="254"/>
        <end position="278"/>
    </location>
</feature>
<dbReference type="PROSITE" id="PS50249">
    <property type="entry name" value="MPN"/>
    <property type="match status" value="1"/>
</dbReference>
<comment type="caution">
    <text evidence="3">The sequence shown here is derived from an EMBL/GenBank/DDBJ whole genome shotgun (WGS) entry which is preliminary data.</text>
</comment>
<proteinExistence type="predicted"/>
<dbReference type="VEuPathDB" id="FungiDB:H310_00541"/>
<dbReference type="InterPro" id="IPR000555">
    <property type="entry name" value="JAMM/MPN+_dom"/>
</dbReference>
<protein>
    <recommendedName>
        <fullName evidence="2">MPN domain-containing protein</fullName>
    </recommendedName>
</protein>
<feature type="compositionally biased region" description="Polar residues" evidence="1">
    <location>
        <begin position="140"/>
        <end position="156"/>
    </location>
</feature>
<dbReference type="GO" id="GO:0008237">
    <property type="term" value="F:metallopeptidase activity"/>
    <property type="evidence" value="ECO:0007669"/>
    <property type="project" value="InterPro"/>
</dbReference>
<organism evidence="3 4">
    <name type="scientific">Aphanomyces invadans</name>
    <dbReference type="NCBI Taxonomy" id="157072"/>
    <lineage>
        <taxon>Eukaryota</taxon>
        <taxon>Sar</taxon>
        <taxon>Stramenopiles</taxon>
        <taxon>Oomycota</taxon>
        <taxon>Saprolegniomycetes</taxon>
        <taxon>Saprolegniales</taxon>
        <taxon>Verrucalvaceae</taxon>
        <taxon>Aphanomyces</taxon>
    </lineage>
</organism>
<sequence>MLPTAKRQEAQNVPPSTPSTAETSEPRPLRDSRKRKQEQVAAAPAPPLTPREADAKRRAARLKSALDLTKHSLKKPDIEEWMKMTKSERDAFHNLKKRYQRALILIEEEREAVEQRERRQVAKRPVKAEVVDFDAWMSEKSASQENPCEYPSSRSMSPRGMTKQERSSSPPRPKRAKLAAKNPSQELPLVDQTTSKPFGKQAVGRPSIVKPPLPVAIGLKAEPPIPRKKNFVPTTAVGHPGDMAVVAQEGSGLSANVLSKGPDKKQPPKRARSANAAVDSDDDVIEMVQSLLHQSPLSFIWQRINTSFRCHTDFVWDDAVFKDSVNGGSVAFLEAAAAAGIDGATGGPMRGKRQVHSQIRQNLMTNNLDPHTMVECIQYANDGKTQAESKTLVQPYNVRVHPDAMFVCDLHSHLAICEIIGFLGGRYDEATKTVFIHAAFPCRSLSIAGDDGATDVEMDPESELELRELIRKSHLDVVGWYHSHPAFAPDPSVRDIENQASYQSLFAADKAVDVLSTPIPFIGLIVGTYDPKRTIPAGLFRFFHSGTGQRGPIVFLPYELQVNTRQYHVKATLDDVSCDAAKSLPALHSPDSSTADKVKDEGAFDKTKDEPSSSTVPDNAAGDVLKCAVKAESKDDEVHGANRAVDAAVSTQIAPDESDAFVTWTVDEQKQFEVAFLRGESADTMVIPTKSPDEIADFFEEYTRGTSRDGGEVHGRVLSFEPHLRLAIHLPHQVVRAPDPSTHMIYGRGILDCVEQVLQLIDYYRTFNRRVNLKDSWYKKIRQSLREYAKDVDVPEGMQQAFVEVTLDGCGRVYSSENAQDIVQYLDLSWS</sequence>
<feature type="domain" description="MPN" evidence="2">
    <location>
        <begin position="398"/>
        <end position="540"/>
    </location>
</feature>
<feature type="region of interest" description="Disordered" evidence="1">
    <location>
        <begin position="135"/>
        <end position="205"/>
    </location>
</feature>
<dbReference type="Pfam" id="PF01398">
    <property type="entry name" value="JAB"/>
    <property type="match status" value="1"/>
</dbReference>
<feature type="compositionally biased region" description="Polar residues" evidence="1">
    <location>
        <begin position="10"/>
        <end position="23"/>
    </location>
</feature>
<feature type="region of interest" description="Disordered" evidence="1">
    <location>
        <begin position="585"/>
        <end position="620"/>
    </location>
</feature>
<dbReference type="PANTHER" id="PTHR10410">
    <property type="entry name" value="EUKARYOTIC TRANSLATION INITIATION FACTOR 3 -RELATED"/>
    <property type="match status" value="1"/>
</dbReference>
<gene>
    <name evidence="3" type="ORF">DYB32_000063</name>
</gene>
<dbReference type="Gene3D" id="3.40.140.10">
    <property type="entry name" value="Cytidine Deaminase, domain 2"/>
    <property type="match status" value="1"/>
</dbReference>
<dbReference type="InterPro" id="IPR050242">
    <property type="entry name" value="JAMM_MPN+_peptidase_M67A"/>
</dbReference>
<evidence type="ECO:0000256" key="1">
    <source>
        <dbReference type="SAM" id="MobiDB-lite"/>
    </source>
</evidence>
<evidence type="ECO:0000313" key="4">
    <source>
        <dbReference type="Proteomes" id="UP000285060"/>
    </source>
</evidence>
<dbReference type="SUPFAM" id="SSF102712">
    <property type="entry name" value="JAB1/MPN domain"/>
    <property type="match status" value="1"/>
</dbReference>
<name>A0A418BB44_9STRA</name>
<keyword evidence="4" id="KW-1185">Reference proteome</keyword>
<accession>A0A418BB44</accession>
<dbReference type="AlphaFoldDB" id="A0A418BB44"/>
<feature type="compositionally biased region" description="Basic and acidic residues" evidence="1">
    <location>
        <begin position="594"/>
        <end position="611"/>
    </location>
</feature>
<evidence type="ECO:0000313" key="3">
    <source>
        <dbReference type="EMBL" id="RHY35467.1"/>
    </source>
</evidence>